<dbReference type="EMBL" id="ATDT01000039">
    <property type="protein sequence ID" value="EPF12634.1"/>
    <property type="molecule type" value="Genomic_DNA"/>
</dbReference>
<name>S3JHL1_9ENTR</name>
<sequence length="41" mass="4765">MLLRKKRTGLKQSDRHPTPFFDLLRLFAGIACSKITQIFCL</sequence>
<dbReference type="HOGENOM" id="CLU_3267536_0_0_6"/>
<evidence type="ECO:0000313" key="1">
    <source>
        <dbReference type="EMBL" id="EPF12634.1"/>
    </source>
</evidence>
<dbReference type="STRING" id="566551.HMPREF0201_04744"/>
<comment type="caution">
    <text evidence="1">The sequence shown here is derived from an EMBL/GenBank/DDBJ whole genome shotgun (WGS) entry which is preliminary data.</text>
</comment>
<reference evidence="1 2" key="1">
    <citation type="submission" date="2013-04" db="EMBL/GenBank/DDBJ databases">
        <authorList>
            <person name="Weinstock G."/>
            <person name="Sodergren E."/>
            <person name="Lobos E.A."/>
            <person name="Fulton L."/>
            <person name="Fulton R."/>
            <person name="Courtney L."/>
            <person name="Fronick C."/>
            <person name="O'Laughlin M."/>
            <person name="Godfrey J."/>
            <person name="Wilson R.M."/>
            <person name="Miner T."/>
            <person name="Farmer C."/>
            <person name="Delehaunty K."/>
            <person name="Cordes M."/>
            <person name="Minx P."/>
            <person name="Tomlinson C."/>
            <person name="Chen J."/>
            <person name="Wollam A."/>
            <person name="Pepin K.H."/>
            <person name="Palsikar V.B."/>
            <person name="Zhang X."/>
            <person name="Suruliraj S."/>
            <person name="Perna N.T."/>
            <person name="Plunkett G."/>
            <person name="Warren W."/>
            <person name="Mitreva M."/>
            <person name="Mardis E.R."/>
            <person name="Wilson R.K."/>
        </authorList>
    </citation>
    <scope>NUCLEOTIDE SEQUENCE [LARGE SCALE GENOMIC DNA]</scope>
    <source>
        <strain evidence="1 2">DSM 4568</strain>
    </source>
</reference>
<protein>
    <submittedName>
        <fullName evidence="1">Uncharacterized protein</fullName>
    </submittedName>
</protein>
<proteinExistence type="predicted"/>
<accession>S3JHL1</accession>
<evidence type="ECO:0000313" key="2">
    <source>
        <dbReference type="Proteomes" id="UP000014585"/>
    </source>
</evidence>
<organism evidence="1 2">
    <name type="scientific">Cedecea davisae DSM 4568</name>
    <dbReference type="NCBI Taxonomy" id="566551"/>
    <lineage>
        <taxon>Bacteria</taxon>
        <taxon>Pseudomonadati</taxon>
        <taxon>Pseudomonadota</taxon>
        <taxon>Gammaproteobacteria</taxon>
        <taxon>Enterobacterales</taxon>
        <taxon>Enterobacteriaceae</taxon>
        <taxon>Cedecea</taxon>
    </lineage>
</organism>
<dbReference type="AlphaFoldDB" id="S3JHL1"/>
<gene>
    <name evidence="1" type="ORF">HMPREF0201_04744</name>
</gene>
<dbReference type="Proteomes" id="UP000014585">
    <property type="component" value="Unassembled WGS sequence"/>
</dbReference>